<dbReference type="EMBL" id="JAHHUM010000039">
    <property type="protein sequence ID" value="KAK5623278.1"/>
    <property type="molecule type" value="Genomic_DNA"/>
</dbReference>
<reference evidence="1 2" key="1">
    <citation type="submission" date="2021-06" db="EMBL/GenBank/DDBJ databases">
        <authorList>
            <person name="Palmer J.M."/>
        </authorList>
    </citation>
    <scope>NUCLEOTIDE SEQUENCE [LARGE SCALE GENOMIC DNA]</scope>
    <source>
        <strain evidence="1 2">MEX-2019</strain>
        <tissue evidence="1">Muscle</tissue>
    </source>
</reference>
<proteinExistence type="predicted"/>
<protein>
    <submittedName>
        <fullName evidence="1">Uncharacterized protein</fullName>
    </submittedName>
</protein>
<organism evidence="1 2">
    <name type="scientific">Crenichthys baileyi</name>
    <name type="common">White River springfish</name>
    <dbReference type="NCBI Taxonomy" id="28760"/>
    <lineage>
        <taxon>Eukaryota</taxon>
        <taxon>Metazoa</taxon>
        <taxon>Chordata</taxon>
        <taxon>Craniata</taxon>
        <taxon>Vertebrata</taxon>
        <taxon>Euteleostomi</taxon>
        <taxon>Actinopterygii</taxon>
        <taxon>Neopterygii</taxon>
        <taxon>Teleostei</taxon>
        <taxon>Neoteleostei</taxon>
        <taxon>Acanthomorphata</taxon>
        <taxon>Ovalentaria</taxon>
        <taxon>Atherinomorphae</taxon>
        <taxon>Cyprinodontiformes</taxon>
        <taxon>Goodeidae</taxon>
        <taxon>Crenichthys</taxon>
    </lineage>
</organism>
<sequence length="80" mass="8491">MAATEDTPTWGGWCLIPVAIGERQGTPRTGNPSDQNPIKNLLGVVKKKTSSILPKNAQRLKVAIKATSAPKSDCLNATPH</sequence>
<keyword evidence="2" id="KW-1185">Reference proteome</keyword>
<evidence type="ECO:0000313" key="1">
    <source>
        <dbReference type="EMBL" id="KAK5623278.1"/>
    </source>
</evidence>
<accession>A0AAV9SQB4</accession>
<name>A0AAV9SQB4_9TELE</name>
<comment type="caution">
    <text evidence="1">The sequence shown here is derived from an EMBL/GenBank/DDBJ whole genome shotgun (WGS) entry which is preliminary data.</text>
</comment>
<evidence type="ECO:0000313" key="2">
    <source>
        <dbReference type="Proteomes" id="UP001311232"/>
    </source>
</evidence>
<dbReference type="Proteomes" id="UP001311232">
    <property type="component" value="Unassembled WGS sequence"/>
</dbReference>
<gene>
    <name evidence="1" type="ORF">CRENBAI_017045</name>
</gene>
<dbReference type="AlphaFoldDB" id="A0AAV9SQB4"/>